<dbReference type="GeneID" id="59325701"/>
<keyword evidence="7 8" id="KW-0472">Membrane</keyword>
<dbReference type="AlphaFoldDB" id="A0A7G3ZG97"/>
<dbReference type="Proteomes" id="UP000515788">
    <property type="component" value="Chromosome 4"/>
</dbReference>
<keyword evidence="5" id="KW-0735">Signal-anchor</keyword>
<organism evidence="9 10">
    <name type="scientific">Torulaspora globosa</name>
    <dbReference type="NCBI Taxonomy" id="48254"/>
    <lineage>
        <taxon>Eukaryota</taxon>
        <taxon>Fungi</taxon>
        <taxon>Dikarya</taxon>
        <taxon>Ascomycota</taxon>
        <taxon>Saccharomycotina</taxon>
        <taxon>Saccharomycetes</taxon>
        <taxon>Saccharomycetales</taxon>
        <taxon>Saccharomycetaceae</taxon>
        <taxon>Torulaspora</taxon>
    </lineage>
</organism>
<dbReference type="OrthoDB" id="2124077at2759"/>
<feature type="transmembrane region" description="Helical" evidence="8">
    <location>
        <begin position="6"/>
        <end position="28"/>
    </location>
</feature>
<evidence type="ECO:0000313" key="10">
    <source>
        <dbReference type="Proteomes" id="UP000515788"/>
    </source>
</evidence>
<dbReference type="SUPFAM" id="SSF103464">
    <property type="entry name" value="Oligosaccharyltransferase subunit ost4p"/>
    <property type="match status" value="1"/>
</dbReference>
<comment type="similarity">
    <text evidence="2">Belongs to the OST4 family.</text>
</comment>
<keyword evidence="3 8" id="KW-0812">Transmembrane</keyword>
<evidence type="ECO:0008006" key="11">
    <source>
        <dbReference type="Google" id="ProtNLM"/>
    </source>
</evidence>
<evidence type="ECO:0000256" key="4">
    <source>
        <dbReference type="ARBA" id="ARBA00022824"/>
    </source>
</evidence>
<evidence type="ECO:0000313" key="9">
    <source>
        <dbReference type="EMBL" id="QLL32533.1"/>
    </source>
</evidence>
<keyword evidence="10" id="KW-1185">Reference proteome</keyword>
<keyword evidence="4" id="KW-0256">Endoplasmic reticulum</keyword>
<evidence type="ECO:0000256" key="8">
    <source>
        <dbReference type="SAM" id="Phobius"/>
    </source>
</evidence>
<dbReference type="RefSeq" id="XP_037139208.1">
    <property type="nucleotide sequence ID" value="XM_037283312.1"/>
</dbReference>
<protein>
    <recommendedName>
        <fullName evidence="11">Dolichyl-diphosphooligosaccharide--protein glycosyltransferase subunit 4</fullName>
    </recommendedName>
</protein>
<evidence type="ECO:0000256" key="6">
    <source>
        <dbReference type="ARBA" id="ARBA00022989"/>
    </source>
</evidence>
<proteinExistence type="inferred from homology"/>
<dbReference type="Pfam" id="PF10215">
    <property type="entry name" value="Ost4"/>
    <property type="match status" value="1"/>
</dbReference>
<evidence type="ECO:0000256" key="7">
    <source>
        <dbReference type="ARBA" id="ARBA00023136"/>
    </source>
</evidence>
<sequence>MINDDQLNTLAISLGLVMMALIVVYHAISSSAGKSVKA</sequence>
<dbReference type="KEGG" id="tgb:HG536_0D00550"/>
<name>A0A7G3ZG97_9SACH</name>
<dbReference type="InterPro" id="IPR018943">
    <property type="entry name" value="Oligosaccaryltransferase"/>
</dbReference>
<accession>A0A7G3ZG97</accession>
<comment type="subcellular location">
    <subcellularLocation>
        <location evidence="1">Endoplasmic reticulum membrane</location>
        <topology evidence="1">Single-pass type III membrane protein</topology>
    </subcellularLocation>
</comment>
<keyword evidence="6 8" id="KW-1133">Transmembrane helix</keyword>
<dbReference type="InterPro" id="IPR036330">
    <property type="entry name" value="Ost4p_sf"/>
</dbReference>
<dbReference type="GO" id="GO:0005789">
    <property type="term" value="C:endoplasmic reticulum membrane"/>
    <property type="evidence" value="ECO:0007669"/>
    <property type="project" value="UniProtKB-SubCell"/>
</dbReference>
<evidence type="ECO:0000256" key="3">
    <source>
        <dbReference type="ARBA" id="ARBA00022692"/>
    </source>
</evidence>
<evidence type="ECO:0000256" key="1">
    <source>
        <dbReference type="ARBA" id="ARBA00004643"/>
    </source>
</evidence>
<evidence type="ECO:0000256" key="5">
    <source>
        <dbReference type="ARBA" id="ARBA00022968"/>
    </source>
</evidence>
<reference evidence="9 10" key="1">
    <citation type="submission" date="2020-06" db="EMBL/GenBank/DDBJ databases">
        <title>The yeast mating-type switching endonuclease HO is a domesticated member of an unorthodox homing genetic element family.</title>
        <authorList>
            <person name="Coughlan A.Y."/>
            <person name="Lombardi L."/>
            <person name="Braun-Galleani S."/>
            <person name="Martos A.R."/>
            <person name="Galeote V."/>
            <person name="Bigey F."/>
            <person name="Dequin S."/>
            <person name="Byrne K.P."/>
            <person name="Wolfe K.H."/>
        </authorList>
    </citation>
    <scope>NUCLEOTIDE SEQUENCE [LARGE SCALE GENOMIC DNA]</scope>
    <source>
        <strain evidence="9 10">CBS764</strain>
    </source>
</reference>
<gene>
    <name evidence="9" type="ORF">HG536_0D00550</name>
</gene>
<evidence type="ECO:0000256" key="2">
    <source>
        <dbReference type="ARBA" id="ARBA00007685"/>
    </source>
</evidence>
<dbReference type="EMBL" id="CP059249">
    <property type="protein sequence ID" value="QLL32533.1"/>
    <property type="molecule type" value="Genomic_DNA"/>
</dbReference>